<protein>
    <recommendedName>
        <fullName evidence="3">Protein kinase</fullName>
    </recommendedName>
</protein>
<gene>
    <name evidence="1" type="ORF">CLLU_16920</name>
</gene>
<evidence type="ECO:0008006" key="3">
    <source>
        <dbReference type="Google" id="ProtNLM"/>
    </source>
</evidence>
<reference evidence="1 2" key="1">
    <citation type="submission" date="2018-03" db="EMBL/GenBank/DDBJ databases">
        <title>Genome sequence of Clostridium luticellarii DSM 29923.</title>
        <authorList>
            <person name="Poehlein A."/>
            <person name="Daniel R."/>
        </authorList>
    </citation>
    <scope>NUCLEOTIDE SEQUENCE [LARGE SCALE GENOMIC DNA]</scope>
    <source>
        <strain evidence="1 2">DSM 29923</strain>
    </source>
</reference>
<organism evidence="1 2">
    <name type="scientific">Clostridium luticellarii</name>
    <dbReference type="NCBI Taxonomy" id="1691940"/>
    <lineage>
        <taxon>Bacteria</taxon>
        <taxon>Bacillati</taxon>
        <taxon>Bacillota</taxon>
        <taxon>Clostridia</taxon>
        <taxon>Eubacteriales</taxon>
        <taxon>Clostridiaceae</taxon>
        <taxon>Clostridium</taxon>
    </lineage>
</organism>
<dbReference type="EMBL" id="PVXP01000019">
    <property type="protein sequence ID" value="PRR85316.1"/>
    <property type="molecule type" value="Genomic_DNA"/>
</dbReference>
<dbReference type="OrthoDB" id="1916806at2"/>
<dbReference type="SUPFAM" id="SSF56112">
    <property type="entry name" value="Protein kinase-like (PK-like)"/>
    <property type="match status" value="1"/>
</dbReference>
<accession>A0A2T0BN71</accession>
<dbReference type="Proteomes" id="UP000237798">
    <property type="component" value="Unassembled WGS sequence"/>
</dbReference>
<evidence type="ECO:0000313" key="1">
    <source>
        <dbReference type="EMBL" id="PRR85316.1"/>
    </source>
</evidence>
<evidence type="ECO:0000313" key="2">
    <source>
        <dbReference type="Proteomes" id="UP000237798"/>
    </source>
</evidence>
<name>A0A2T0BN71_9CLOT</name>
<comment type="caution">
    <text evidence="1">The sequence shown here is derived from an EMBL/GenBank/DDBJ whole genome shotgun (WGS) entry which is preliminary data.</text>
</comment>
<keyword evidence="2" id="KW-1185">Reference proteome</keyword>
<proteinExistence type="predicted"/>
<dbReference type="AlphaFoldDB" id="A0A2T0BN71"/>
<dbReference type="RefSeq" id="WP_106009294.1">
    <property type="nucleotide sequence ID" value="NZ_JALCPJ010000028.1"/>
</dbReference>
<dbReference type="InterPro" id="IPR011009">
    <property type="entry name" value="Kinase-like_dom_sf"/>
</dbReference>
<sequence length="195" mass="23139">MGKREGYYIELDEIAENMLRGANFIGSGHNGIVYLLEDGRVIKIFKNKYVCKNEYDILKKTSKSKYFPQVYLHGDYYIVRSYVSGERLDYYIKKNGLNKEAAINIIQLIREFKELGFTKLDIRCKDLYINNDFSIKVIDPKNNYSRNCDYPRHLMKGLSKLGVLDDFLKIVKEEYSQDYGKWNFKMQRYLRKGIK</sequence>